<gene>
    <name evidence="1" type="ORF">BTT61001_01868</name>
</gene>
<evidence type="ECO:0000313" key="2">
    <source>
        <dbReference type="Proteomes" id="UP000195991"/>
    </source>
</evidence>
<sequence length="58" mass="6677">MDLLSEYCLNIFGVIRGKYKKLTDGALIHFDHEDVRIPAGGSKQVASYDTVENRQHYY</sequence>
<protein>
    <submittedName>
        <fullName evidence="1">Uncharacterized protein</fullName>
    </submittedName>
</protein>
<accession>A0A1C4CKU5</accession>
<dbReference type="Proteomes" id="UP000195991">
    <property type="component" value="Unassembled WGS sequence"/>
</dbReference>
<name>A0A1C4CKU5_BACTU</name>
<dbReference type="AlphaFoldDB" id="A0A1C4CKU5"/>
<proteinExistence type="predicted"/>
<reference evidence="1 2" key="1">
    <citation type="submission" date="2016-08" db="EMBL/GenBank/DDBJ databases">
        <authorList>
            <person name="Seilhamer J.J."/>
        </authorList>
    </citation>
    <scope>NUCLEOTIDE SEQUENCE [LARGE SCALE GENOMIC DNA]</scope>
    <source>
        <strain evidence="1 2">IEBC_T61001</strain>
    </source>
</reference>
<evidence type="ECO:0000313" key="1">
    <source>
        <dbReference type="EMBL" id="SCC19709.1"/>
    </source>
</evidence>
<dbReference type="EMBL" id="FMBI01000027">
    <property type="protein sequence ID" value="SCC19709.1"/>
    <property type="molecule type" value="Genomic_DNA"/>
</dbReference>
<organism evidence="1 2">
    <name type="scientific">Bacillus thuringiensis</name>
    <dbReference type="NCBI Taxonomy" id="1428"/>
    <lineage>
        <taxon>Bacteria</taxon>
        <taxon>Bacillati</taxon>
        <taxon>Bacillota</taxon>
        <taxon>Bacilli</taxon>
        <taxon>Bacillales</taxon>
        <taxon>Bacillaceae</taxon>
        <taxon>Bacillus</taxon>
        <taxon>Bacillus cereus group</taxon>
    </lineage>
</organism>